<dbReference type="NCBIfam" id="NF009588">
    <property type="entry name" value="PRK13029.1"/>
    <property type="match status" value="1"/>
</dbReference>
<dbReference type="PANTHER" id="PTHR48084">
    <property type="entry name" value="2-OXOGLUTARATE OXIDOREDUCTASE SUBUNIT KORB-RELATED"/>
    <property type="match status" value="1"/>
</dbReference>
<dbReference type="GO" id="GO:0030976">
    <property type="term" value="F:thiamine pyrophosphate binding"/>
    <property type="evidence" value="ECO:0007669"/>
    <property type="project" value="InterPro"/>
</dbReference>
<keyword evidence="5" id="KW-0670">Pyruvate</keyword>
<evidence type="ECO:0000313" key="5">
    <source>
        <dbReference type="EMBL" id="TCB95486.1"/>
    </source>
</evidence>
<dbReference type="NCBIfam" id="NF009589">
    <property type="entry name" value="PRK13030.1"/>
    <property type="match status" value="1"/>
</dbReference>
<evidence type="ECO:0000256" key="1">
    <source>
        <dbReference type="ARBA" id="ARBA00023002"/>
    </source>
</evidence>
<keyword evidence="6" id="KW-1185">Reference proteome</keyword>
<evidence type="ECO:0000259" key="3">
    <source>
        <dbReference type="Pfam" id="PF02775"/>
    </source>
</evidence>
<dbReference type="Pfam" id="PF20169">
    <property type="entry name" value="DUF6537"/>
    <property type="match status" value="1"/>
</dbReference>
<name>A0A4R0GEQ3_9ACTN</name>
<protein>
    <submittedName>
        <fullName evidence="5">Indolepyruvate ferredoxin oxidoreductase family protein</fullName>
    </submittedName>
</protein>
<gene>
    <name evidence="5" type="ORF">E0H26_20085</name>
</gene>
<comment type="caution">
    <text evidence="5">The sequence shown here is derived from an EMBL/GenBank/DDBJ whole genome shotgun (WGS) entry which is preliminary data.</text>
</comment>
<dbReference type="Pfam" id="PF01558">
    <property type="entry name" value="POR"/>
    <property type="match status" value="1"/>
</dbReference>
<accession>A0A4R0GEQ3</accession>
<feature type="domain" description="Thiamine pyrophosphate enzyme TPP-binding" evidence="3">
    <location>
        <begin position="449"/>
        <end position="535"/>
    </location>
</feature>
<dbReference type="RefSeq" id="WP_131305888.1">
    <property type="nucleotide sequence ID" value="NZ_SJJR01000014.1"/>
</dbReference>
<dbReference type="Pfam" id="PF02775">
    <property type="entry name" value="TPP_enzyme_C"/>
    <property type="match status" value="1"/>
</dbReference>
<dbReference type="InterPro" id="IPR002869">
    <property type="entry name" value="Pyrv_flavodox_OxRed_cen"/>
</dbReference>
<dbReference type="InterPro" id="IPR002880">
    <property type="entry name" value="Pyrv_Fd/Flavodoxin_OxRdtase_N"/>
</dbReference>
<dbReference type="CDD" id="cd07034">
    <property type="entry name" value="TPP_PYR_PFOR_IOR-alpha_like"/>
    <property type="match status" value="1"/>
</dbReference>
<dbReference type="GO" id="GO:0045333">
    <property type="term" value="P:cellular respiration"/>
    <property type="evidence" value="ECO:0007669"/>
    <property type="project" value="UniProtKB-ARBA"/>
</dbReference>
<dbReference type="InterPro" id="IPR019752">
    <property type="entry name" value="Pyrv/ketoisovalerate_OxRed_cat"/>
</dbReference>
<dbReference type="AlphaFoldDB" id="A0A4R0GEQ3"/>
<dbReference type="GO" id="GO:0016625">
    <property type="term" value="F:oxidoreductase activity, acting on the aldehyde or oxo group of donors, iron-sulfur protein as acceptor"/>
    <property type="evidence" value="ECO:0007669"/>
    <property type="project" value="UniProtKB-ARBA"/>
</dbReference>
<dbReference type="PANTHER" id="PTHR48084:SF3">
    <property type="entry name" value="SUBUNIT OF PYRUVATE:FLAVODOXIN OXIDOREDUCTASE"/>
    <property type="match status" value="1"/>
</dbReference>
<keyword evidence="1" id="KW-0560">Oxidoreductase</keyword>
<feature type="domain" description="Pyruvate/ketoisovalerate oxidoreductase catalytic" evidence="2">
    <location>
        <begin position="725"/>
        <end position="913"/>
    </location>
</feature>
<dbReference type="InterPro" id="IPR051457">
    <property type="entry name" value="2-oxoacid:Fd_oxidoreductase"/>
</dbReference>
<evidence type="ECO:0000313" key="6">
    <source>
        <dbReference type="Proteomes" id="UP000292274"/>
    </source>
</evidence>
<evidence type="ECO:0000259" key="4">
    <source>
        <dbReference type="Pfam" id="PF20169"/>
    </source>
</evidence>
<dbReference type="InterPro" id="IPR046667">
    <property type="entry name" value="DUF6537"/>
</dbReference>
<dbReference type="OrthoDB" id="9803617at2"/>
<sequence>MTITNEPASEFTLADRFTRREGQVYLTAIQALVRVLLDQRRRDVAAGLDTAGLVSGYPGSPLGGVDLEMHRQQALLTEHRIRHQPGLNEDLAATALWGSQTVNELPGATVDGVFGLWFGKAPGVDRAGDALRTANIRGTAPHGGVLVVAGDDPDAASTNFPTDSNGAFIDWGMPLLYPGTVQEILDLAAHGIALSRASGLWVGFKMVTDLADASGSADVTPDRLRFVVPETGHTPKLRVNTPGPPMREAERDLVTHRRGIAASYIEANQLNPVTVAPPAARVGIVAPGTTYYDVRRALDRLGLDDDALRHAGVRVKKVLALWPVSTGEWRDFADGLEQVFVVEEKGPLIERMLKEALYGRPGAPAIHGKTDADGEPFLPGYGVFSTDQLAATLGPRLRDLLGDAVRLPERTRTRTMLPLVTSRKPFFCSGCPHNSSLAVPAGAVVGAGIGCHILELVVPREEYGTMAGYTQMGGEGAQWVGMAPFTTTTHIFQNVGDGTFHHSGSLALRQAVAAGVNITYKLLYNSAVGMTGGQHVEGVLDVPRLVRMLAAEGVARTIITTDDTRRYRWVRLPRGVQVWKRERLLEAQEILAATPGVTVLLHDQHCAAEKRRLRKRRQMAQPTRRVVINDRVCEGCGDCSAKSQCLSVQPVETEFGRKTTIHQSSCNFDYSCMRGDCPSFMTVETSAGGGARTSGESDTPPLPDLPAPVVTVPADAFNLYMTGIGGTGVVTVSQVLATAAVLDGKLVRNLDLTGSSQKAGPVVSQLQVYSDPAVEPAAQIADGEADLMLAFDLLAAMNAKGLAKASPNRTVAVGSLSPTPTADMAVDPSIAYPSIDAQTRQLGDVTRRDDNVFVDPEAIADAVFGNHLMANTVLVGAAYQSGALPLSAASIEEAYRLNGTAVAANVQAFRWGRAAVAVPATVEALVAARRRRLAPPPLASVLADRVASLAPDPALHDLLHTRAADLVEYQNAGYAGRYLDTVQRMAVAETAVSGAAGPLTRATATQMHRLMAYKDEYEVARLHLLDSTRDTVREQFGPGAKVSWHLHPPILRAMGMTSKIRLGPWFRPGFQALAVLKRVRHTPFDVFGYAHLRRVERDLVVHYTALAEAVAAGVNADNLDRCIRLLDQADTIRGYEHVKLRNIGRYLSMVEAEARALGLDLVVPPTLRSLPTG</sequence>
<proteinExistence type="predicted"/>
<organism evidence="5 6">
    <name type="scientific">Micromonospora zingiberis</name>
    <dbReference type="NCBI Taxonomy" id="2053011"/>
    <lineage>
        <taxon>Bacteria</taxon>
        <taxon>Bacillati</taxon>
        <taxon>Actinomycetota</taxon>
        <taxon>Actinomycetes</taxon>
        <taxon>Micromonosporales</taxon>
        <taxon>Micromonosporaceae</taxon>
        <taxon>Micromonospora</taxon>
    </lineage>
</organism>
<dbReference type="Gene3D" id="3.40.920.10">
    <property type="entry name" value="Pyruvate-ferredoxin oxidoreductase, PFOR, domain III"/>
    <property type="match status" value="1"/>
</dbReference>
<dbReference type="SUPFAM" id="SSF53323">
    <property type="entry name" value="Pyruvate-ferredoxin oxidoreductase, PFOR, domain III"/>
    <property type="match status" value="1"/>
</dbReference>
<dbReference type="InterPro" id="IPR029061">
    <property type="entry name" value="THDP-binding"/>
</dbReference>
<dbReference type="InterPro" id="IPR011766">
    <property type="entry name" value="TPP_enzyme_TPP-bd"/>
</dbReference>
<dbReference type="GO" id="GO:0000287">
    <property type="term" value="F:magnesium ion binding"/>
    <property type="evidence" value="ECO:0007669"/>
    <property type="project" value="UniProtKB-ARBA"/>
</dbReference>
<dbReference type="EMBL" id="SJJR01000014">
    <property type="protein sequence ID" value="TCB95486.1"/>
    <property type="molecule type" value="Genomic_DNA"/>
</dbReference>
<dbReference type="Gene3D" id="3.40.50.970">
    <property type="match status" value="1"/>
</dbReference>
<dbReference type="Proteomes" id="UP000292274">
    <property type="component" value="Unassembled WGS sequence"/>
</dbReference>
<feature type="domain" description="DUF6537" evidence="4">
    <location>
        <begin position="955"/>
        <end position="1150"/>
    </location>
</feature>
<reference evidence="5 6" key="1">
    <citation type="submission" date="2019-02" db="EMBL/GenBank/DDBJ databases">
        <title>Jishengella sp. nov., isolated from a root of Zingiber montanum.</title>
        <authorList>
            <person name="Kuncharoen N."/>
            <person name="Kudo T."/>
            <person name="Masahiro Y."/>
            <person name="Ohkuma M."/>
            <person name="Tanasupawat S."/>
        </authorList>
    </citation>
    <scope>NUCLEOTIDE SEQUENCE [LARGE SCALE GENOMIC DNA]</scope>
    <source>
        <strain evidence="5 6">PLAI 1-1</strain>
    </source>
</reference>
<dbReference type="SUPFAM" id="SSF52518">
    <property type="entry name" value="Thiamin diphosphate-binding fold (THDP-binding)"/>
    <property type="match status" value="2"/>
</dbReference>
<evidence type="ECO:0000259" key="2">
    <source>
        <dbReference type="Pfam" id="PF01558"/>
    </source>
</evidence>